<comment type="caution">
    <text evidence="1">The sequence shown here is derived from an EMBL/GenBank/DDBJ whole genome shotgun (WGS) entry which is preliminary data.</text>
</comment>
<dbReference type="InterPro" id="IPR010667">
    <property type="entry name" value="Phage_T4_Gp19"/>
</dbReference>
<proteinExistence type="predicted"/>
<dbReference type="NCBIfam" id="TIGR02241">
    <property type="entry name" value="conserved hypothetical phage tail region protein"/>
    <property type="match status" value="1"/>
</dbReference>
<dbReference type="OrthoDB" id="73314at2"/>
<evidence type="ECO:0000313" key="1">
    <source>
        <dbReference type="EMBL" id="TWT91736.1"/>
    </source>
</evidence>
<evidence type="ECO:0000313" key="2">
    <source>
        <dbReference type="Proteomes" id="UP000320176"/>
    </source>
</evidence>
<dbReference type="RefSeq" id="WP_146523391.1">
    <property type="nucleotide sequence ID" value="NZ_CP151726.1"/>
</dbReference>
<name>A0A5C5ZX80_9BACT</name>
<sequence length="156" mass="16962">MAPVKRADPYGAYNFEISVIGVAADGKAVSGSFTEASGLEVAMDPIEYRNGSEDITVRKIPGLKKFTNITLKKGISGDLEFWQWIVKGMNGTVQRVEGSITLLNEAKDPVMQWKFKRGWPCKFTGPGLNAKNNEIAIETVEICHEGLAVDGDGQQG</sequence>
<dbReference type="Proteomes" id="UP000320176">
    <property type="component" value="Unassembled WGS sequence"/>
</dbReference>
<dbReference type="PANTHER" id="PTHR38009">
    <property type="entry name" value="CONSERVED HYPOTHETICAL PHAGE TAIL PROTEIN"/>
    <property type="match status" value="1"/>
</dbReference>
<dbReference type="Pfam" id="PF06841">
    <property type="entry name" value="Phage_T4_gp19"/>
    <property type="match status" value="1"/>
</dbReference>
<dbReference type="PANTHER" id="PTHR38009:SF1">
    <property type="entry name" value="CONSERVED HYPOTHETICAL PHAGE TAIL PROTEIN"/>
    <property type="match status" value="1"/>
</dbReference>
<protein>
    <submittedName>
        <fullName evidence="1">T4-like virus tail tube protein gp19</fullName>
    </submittedName>
</protein>
<dbReference type="GO" id="GO:0005198">
    <property type="term" value="F:structural molecule activity"/>
    <property type="evidence" value="ECO:0007669"/>
    <property type="project" value="InterPro"/>
</dbReference>
<dbReference type="EMBL" id="SJPN01000014">
    <property type="protein sequence ID" value="TWT91736.1"/>
    <property type="molecule type" value="Genomic_DNA"/>
</dbReference>
<keyword evidence="2" id="KW-1185">Reference proteome</keyword>
<dbReference type="AlphaFoldDB" id="A0A5C5ZX80"/>
<gene>
    <name evidence="1" type="ORF">Pla52n_64860</name>
</gene>
<dbReference type="InterPro" id="IPR011747">
    <property type="entry name" value="CHP02241"/>
</dbReference>
<reference evidence="1 2" key="1">
    <citation type="submission" date="2019-02" db="EMBL/GenBank/DDBJ databases">
        <title>Deep-cultivation of Planctomycetes and their phenomic and genomic characterization uncovers novel biology.</title>
        <authorList>
            <person name="Wiegand S."/>
            <person name="Jogler M."/>
            <person name="Boedeker C."/>
            <person name="Pinto D."/>
            <person name="Vollmers J."/>
            <person name="Rivas-Marin E."/>
            <person name="Kohn T."/>
            <person name="Peeters S.H."/>
            <person name="Heuer A."/>
            <person name="Rast P."/>
            <person name="Oberbeckmann S."/>
            <person name="Bunk B."/>
            <person name="Jeske O."/>
            <person name="Meyerdierks A."/>
            <person name="Storesund J.E."/>
            <person name="Kallscheuer N."/>
            <person name="Luecker S."/>
            <person name="Lage O.M."/>
            <person name="Pohl T."/>
            <person name="Merkel B.J."/>
            <person name="Hornburger P."/>
            <person name="Mueller R.-W."/>
            <person name="Bruemmer F."/>
            <person name="Labrenz M."/>
            <person name="Spormann A.M."/>
            <person name="Op Den Camp H."/>
            <person name="Overmann J."/>
            <person name="Amann R."/>
            <person name="Jetten M.S.M."/>
            <person name="Mascher T."/>
            <person name="Medema M.H."/>
            <person name="Devos D.P."/>
            <person name="Kaster A.-K."/>
            <person name="Ovreas L."/>
            <person name="Rohde M."/>
            <person name="Galperin M.Y."/>
            <person name="Jogler C."/>
        </authorList>
    </citation>
    <scope>NUCLEOTIDE SEQUENCE [LARGE SCALE GENOMIC DNA]</scope>
    <source>
        <strain evidence="1 2">Pla52n</strain>
    </source>
</reference>
<organism evidence="1 2">
    <name type="scientific">Stieleria varia</name>
    <dbReference type="NCBI Taxonomy" id="2528005"/>
    <lineage>
        <taxon>Bacteria</taxon>
        <taxon>Pseudomonadati</taxon>
        <taxon>Planctomycetota</taxon>
        <taxon>Planctomycetia</taxon>
        <taxon>Pirellulales</taxon>
        <taxon>Pirellulaceae</taxon>
        <taxon>Stieleria</taxon>
    </lineage>
</organism>
<accession>A0A5C5ZX80</accession>